<feature type="transmembrane region" description="Helical" evidence="1">
    <location>
        <begin position="119"/>
        <end position="141"/>
    </location>
</feature>
<comment type="caution">
    <text evidence="2">The sequence shown here is derived from an EMBL/GenBank/DDBJ whole genome shotgun (WGS) entry which is preliminary data.</text>
</comment>
<feature type="transmembrane region" description="Helical" evidence="1">
    <location>
        <begin position="196"/>
        <end position="222"/>
    </location>
</feature>
<feature type="transmembrane region" description="Helical" evidence="1">
    <location>
        <begin position="62"/>
        <end position="79"/>
    </location>
</feature>
<feature type="transmembrane region" description="Helical" evidence="1">
    <location>
        <begin position="276"/>
        <end position="295"/>
    </location>
</feature>
<evidence type="ECO:0000313" key="2">
    <source>
        <dbReference type="EMBL" id="OGD99061.1"/>
    </source>
</evidence>
<evidence type="ECO:0000256" key="1">
    <source>
        <dbReference type="SAM" id="Phobius"/>
    </source>
</evidence>
<sequence>MIVFLSIILIAYLNFAIIRYWFSGEFNQNLSSIEISYIQMAKFWSEGGIAGPGWQPLWYLGYPWHVFYTPLLPFLELLANKTLVWSFAHAYRVITASAYILSPVTLFFFVWQISKSKSGALVASFFYSFVPSTIGFLFAGVREDVFTAHAEPRRFAILVRWGEGPHILGLVFLPLFGVFASRYFERRGLRNLFLSAFFLAIVALTNAVAFWGTILLYLALFLSELTKKSAEPIALIKNSVSVGLLCFGLIGFWYNLPFISTFFREGGGAFTNWLSLVPWRAIILLLVCFGLFLVVKKLFGRFSGINFAIFWFLMLFGIVYVYYTSGELRLEFAPQALRLTTEVDMALSVLAGVVISNIFLLLAAVKSKIRFAGYPAAAAVFAVPVVVILVWYRSLGDMAPFAKPLNQTKVGDITNTAEYRVAERLKKETAGTNQRVLAPGNYGFWLNWFSDVPQLRGALYQSSTHFWPDHIYWQLTNGSDPEIALAWLKIANIGKVVYTTDGSQEIYKDYKVGQAKFEAILKPIEQEKGDVYYDVPLAVDSLAKIVQKDSILAIAKPKNAIDSEPVFAYVAELERFAQKKASLTTVNGGHLKISGELLPGQAILVQSTYDGGWRVRSKVNQGESGGIRGWKTLRDPMDFMVIVPSFAKVFDPEDSDRRALEGKPVNFEIELVYGRPLTVWLGYLVTAATLAWIVNKTYKTYRSHKS</sequence>
<reference evidence="2 3" key="1">
    <citation type="journal article" date="2016" name="Nat. Commun.">
        <title>Thousands of microbial genomes shed light on interconnected biogeochemical processes in an aquifer system.</title>
        <authorList>
            <person name="Anantharaman K."/>
            <person name="Brown C.T."/>
            <person name="Hug L.A."/>
            <person name="Sharon I."/>
            <person name="Castelle C.J."/>
            <person name="Probst A.J."/>
            <person name="Thomas B.C."/>
            <person name="Singh A."/>
            <person name="Wilkins M.J."/>
            <person name="Karaoz U."/>
            <person name="Brodie E.L."/>
            <person name="Williams K.H."/>
            <person name="Hubbard S.S."/>
            <person name="Banfield J.F."/>
        </authorList>
    </citation>
    <scope>NUCLEOTIDE SEQUENCE [LARGE SCALE GENOMIC DNA]</scope>
</reference>
<feature type="transmembrane region" description="Helical" evidence="1">
    <location>
        <begin position="372"/>
        <end position="392"/>
    </location>
</feature>
<accession>A0A1F5H4N3</accession>
<feature type="transmembrane region" description="Helical" evidence="1">
    <location>
        <begin position="234"/>
        <end position="256"/>
    </location>
</feature>
<dbReference type="Proteomes" id="UP000177039">
    <property type="component" value="Unassembled WGS sequence"/>
</dbReference>
<keyword evidence="1" id="KW-1133">Transmembrane helix</keyword>
<keyword evidence="1" id="KW-0812">Transmembrane</keyword>
<feature type="transmembrane region" description="Helical" evidence="1">
    <location>
        <begin position="162"/>
        <end position="184"/>
    </location>
</feature>
<feature type="transmembrane region" description="Helical" evidence="1">
    <location>
        <begin position="345"/>
        <end position="365"/>
    </location>
</feature>
<dbReference type="EMBL" id="MFBT01000025">
    <property type="protein sequence ID" value="OGD99061.1"/>
    <property type="molecule type" value="Genomic_DNA"/>
</dbReference>
<feature type="transmembrane region" description="Helical" evidence="1">
    <location>
        <begin position="677"/>
        <end position="695"/>
    </location>
</feature>
<dbReference type="AlphaFoldDB" id="A0A1F5H4N3"/>
<feature type="transmembrane region" description="Helical" evidence="1">
    <location>
        <begin position="307"/>
        <end position="325"/>
    </location>
</feature>
<gene>
    <name evidence="2" type="ORF">A3B54_04735</name>
</gene>
<name>A0A1F5H4N3_9BACT</name>
<protein>
    <recommendedName>
        <fullName evidence="4">Membrane protein 6-pyruvoyl-tetrahydropterin synthase-related domain-containing protein</fullName>
    </recommendedName>
</protein>
<evidence type="ECO:0008006" key="4">
    <source>
        <dbReference type="Google" id="ProtNLM"/>
    </source>
</evidence>
<organism evidence="2 3">
    <name type="scientific">Candidatus Curtissbacteria bacterium RIFCSPLOWO2_01_FULL_42_50</name>
    <dbReference type="NCBI Taxonomy" id="1797730"/>
    <lineage>
        <taxon>Bacteria</taxon>
        <taxon>Candidatus Curtissiibacteriota</taxon>
    </lineage>
</organism>
<evidence type="ECO:0000313" key="3">
    <source>
        <dbReference type="Proteomes" id="UP000177039"/>
    </source>
</evidence>
<feature type="transmembrane region" description="Helical" evidence="1">
    <location>
        <begin position="91"/>
        <end position="113"/>
    </location>
</feature>
<proteinExistence type="predicted"/>
<keyword evidence="1" id="KW-0472">Membrane</keyword>
<feature type="transmembrane region" description="Helical" evidence="1">
    <location>
        <begin position="5"/>
        <end position="22"/>
    </location>
</feature>